<feature type="transmembrane region" description="Helical" evidence="9">
    <location>
        <begin position="126"/>
        <end position="144"/>
    </location>
</feature>
<dbReference type="GO" id="GO:0005886">
    <property type="term" value="C:plasma membrane"/>
    <property type="evidence" value="ECO:0007669"/>
    <property type="project" value="UniProtKB-SubCell"/>
</dbReference>
<dbReference type="InterPro" id="IPR001851">
    <property type="entry name" value="ABC_transp_permease"/>
</dbReference>
<feature type="transmembrane region" description="Helical" evidence="9">
    <location>
        <begin position="296"/>
        <end position="316"/>
    </location>
</feature>
<keyword evidence="11" id="KW-1185">Reference proteome</keyword>
<dbReference type="AlphaFoldDB" id="A0A562PD32"/>
<feature type="transmembrane region" description="Helical" evidence="9">
    <location>
        <begin position="103"/>
        <end position="120"/>
    </location>
</feature>
<feature type="transmembrane region" description="Helical" evidence="9">
    <location>
        <begin position="73"/>
        <end position="91"/>
    </location>
</feature>
<protein>
    <submittedName>
        <fullName evidence="10">Monosaccharide ABC transporter membrane protein, CUT2 family (TC 3.A.1.2.-)</fullName>
    </submittedName>
</protein>
<evidence type="ECO:0000256" key="5">
    <source>
        <dbReference type="ARBA" id="ARBA00022692"/>
    </source>
</evidence>
<dbReference type="Proteomes" id="UP000317122">
    <property type="component" value="Unassembled WGS sequence"/>
</dbReference>
<dbReference type="EMBL" id="VLKT01000003">
    <property type="protein sequence ID" value="TWI42243.1"/>
    <property type="molecule type" value="Genomic_DNA"/>
</dbReference>
<proteinExistence type="predicted"/>
<evidence type="ECO:0000256" key="7">
    <source>
        <dbReference type="ARBA" id="ARBA00023136"/>
    </source>
</evidence>
<comment type="caution">
    <text evidence="10">The sequence shown here is derived from an EMBL/GenBank/DDBJ whole genome shotgun (WGS) entry which is preliminary data.</text>
</comment>
<evidence type="ECO:0000313" key="10">
    <source>
        <dbReference type="EMBL" id="TWI42243.1"/>
    </source>
</evidence>
<feature type="transmembrane region" description="Helical" evidence="9">
    <location>
        <begin position="40"/>
        <end position="61"/>
    </location>
</feature>
<keyword evidence="7 9" id="KW-0472">Membrane</keyword>
<evidence type="ECO:0000256" key="3">
    <source>
        <dbReference type="ARBA" id="ARBA00022475"/>
    </source>
</evidence>
<accession>A0A562PD32</accession>
<evidence type="ECO:0000313" key="11">
    <source>
        <dbReference type="Proteomes" id="UP000317122"/>
    </source>
</evidence>
<feature type="transmembrane region" description="Helical" evidence="9">
    <location>
        <begin position="151"/>
        <end position="171"/>
    </location>
</feature>
<feature type="transmembrane region" description="Helical" evidence="9">
    <location>
        <begin position="183"/>
        <end position="213"/>
    </location>
</feature>
<keyword evidence="4" id="KW-0997">Cell inner membrane</keyword>
<dbReference type="Pfam" id="PF02653">
    <property type="entry name" value="BPD_transp_2"/>
    <property type="match status" value="1"/>
</dbReference>
<keyword evidence="6 9" id="KW-1133">Transmembrane helix</keyword>
<feature type="transmembrane region" description="Helical" evidence="9">
    <location>
        <begin position="245"/>
        <end position="265"/>
    </location>
</feature>
<feature type="transmembrane region" description="Helical" evidence="9">
    <location>
        <begin position="271"/>
        <end position="289"/>
    </location>
</feature>
<gene>
    <name evidence="10" type="ORF">IQ26_00616</name>
</gene>
<comment type="subcellular location">
    <subcellularLocation>
        <location evidence="1">Cell membrane</location>
        <topology evidence="1">Multi-pass membrane protein</topology>
    </subcellularLocation>
</comment>
<evidence type="ECO:0000256" key="2">
    <source>
        <dbReference type="ARBA" id="ARBA00022448"/>
    </source>
</evidence>
<sequence length="349" mass="35216">MTATTMKSTVKAAGAGAAPGEKQPRVQNTGKRIGTVAVRLGAIATFTLILVYFALFAPGFLSSFNFINVVEQSAILGVLAFGMAAVIIGGGSNVTEGGIDLSIAANMGLCAAVFATMLQAGYPDTVAVLAGIACGVAVGALNAVAVVGLGILPLLATLAVMNIAAGAELTLTQNTVVGATSPLLAFLVSGSFLGISTLAWCLILFSLVILVFIHKTAFGLRLYAVGGHPEAARAAGISVPLHVSFTYLFSGLCAAIAGILAVSRLSASTPGSGEMLLSVLAAALLGTVFSRRLVPTIGGTLLSVLFIGFLANGFQLLNVSSYWVNGVQGALILLVVAVTSFARGPEASR</sequence>
<reference evidence="10 11" key="1">
    <citation type="journal article" date="2015" name="Stand. Genomic Sci.">
        <title>Genomic Encyclopedia of Bacterial and Archaeal Type Strains, Phase III: the genomes of soil and plant-associated and newly described type strains.</title>
        <authorList>
            <person name="Whitman W.B."/>
            <person name="Woyke T."/>
            <person name="Klenk H.P."/>
            <person name="Zhou Y."/>
            <person name="Lilburn T.G."/>
            <person name="Beck B.J."/>
            <person name="De Vos P."/>
            <person name="Vandamme P."/>
            <person name="Eisen J.A."/>
            <person name="Garrity G."/>
            <person name="Hugenholtz P."/>
            <person name="Kyrpides N.C."/>
        </authorList>
    </citation>
    <scope>NUCLEOTIDE SEQUENCE [LARGE SCALE GENOMIC DNA]</scope>
    <source>
        <strain evidence="10 11">CGMCC 1.2546</strain>
    </source>
</reference>
<evidence type="ECO:0000256" key="1">
    <source>
        <dbReference type="ARBA" id="ARBA00004651"/>
    </source>
</evidence>
<keyword evidence="2" id="KW-0813">Transport</keyword>
<organism evidence="10 11">
    <name type="scientific">Mesorhizobium tianshanense</name>
    <dbReference type="NCBI Taxonomy" id="39844"/>
    <lineage>
        <taxon>Bacteria</taxon>
        <taxon>Pseudomonadati</taxon>
        <taxon>Pseudomonadota</taxon>
        <taxon>Alphaproteobacteria</taxon>
        <taxon>Hyphomicrobiales</taxon>
        <taxon>Phyllobacteriaceae</taxon>
        <taxon>Mesorhizobium</taxon>
    </lineage>
</organism>
<dbReference type="GO" id="GO:0022857">
    <property type="term" value="F:transmembrane transporter activity"/>
    <property type="evidence" value="ECO:0007669"/>
    <property type="project" value="InterPro"/>
</dbReference>
<dbReference type="PANTHER" id="PTHR32196:SF21">
    <property type="entry name" value="ABC TRANSPORTER PERMEASE PROTEIN YPHD-RELATED"/>
    <property type="match status" value="1"/>
</dbReference>
<name>A0A562PD32_9HYPH</name>
<keyword evidence="3" id="KW-1003">Cell membrane</keyword>
<dbReference type="PANTHER" id="PTHR32196">
    <property type="entry name" value="ABC TRANSPORTER PERMEASE PROTEIN YPHD-RELATED-RELATED"/>
    <property type="match status" value="1"/>
</dbReference>
<keyword evidence="5 9" id="KW-0812">Transmembrane</keyword>
<feature type="region of interest" description="Disordered" evidence="8">
    <location>
        <begin position="1"/>
        <end position="26"/>
    </location>
</feature>
<dbReference type="CDD" id="cd06579">
    <property type="entry name" value="TM_PBP1_transp_AraH_like"/>
    <property type="match status" value="1"/>
</dbReference>
<feature type="transmembrane region" description="Helical" evidence="9">
    <location>
        <begin position="322"/>
        <end position="342"/>
    </location>
</feature>
<evidence type="ECO:0000256" key="9">
    <source>
        <dbReference type="SAM" id="Phobius"/>
    </source>
</evidence>
<evidence type="ECO:0000256" key="8">
    <source>
        <dbReference type="SAM" id="MobiDB-lite"/>
    </source>
</evidence>
<evidence type="ECO:0000256" key="4">
    <source>
        <dbReference type="ARBA" id="ARBA00022519"/>
    </source>
</evidence>
<evidence type="ECO:0000256" key="6">
    <source>
        <dbReference type="ARBA" id="ARBA00022989"/>
    </source>
</evidence>